<dbReference type="EC" id="3.2.1.184" evidence="3"/>
<dbReference type="GO" id="GO:0006047">
    <property type="term" value="P:UDP-N-acetylglucosamine metabolic process"/>
    <property type="evidence" value="ECO:0007669"/>
    <property type="project" value="InterPro"/>
</dbReference>
<dbReference type="PANTHER" id="PTHR43174">
    <property type="entry name" value="UDP-N-ACETYLGLUCOSAMINE 2-EPIMERASE"/>
    <property type="match status" value="1"/>
</dbReference>
<reference evidence="3 4" key="1">
    <citation type="submission" date="2020-07" db="EMBL/GenBank/DDBJ databases">
        <title>Genomic Encyclopedia of Type Strains, Phase IV (KMG-V): Genome sequencing to study the core and pangenomes of soil and plant-associated prokaryotes.</title>
        <authorList>
            <person name="Whitman W."/>
        </authorList>
    </citation>
    <scope>NUCLEOTIDE SEQUENCE [LARGE SCALE GENOMIC DNA]</scope>
    <source>
        <strain evidence="3 4">M8UP22</strain>
    </source>
</reference>
<keyword evidence="3" id="KW-0326">Glycosidase</keyword>
<dbReference type="GO" id="GO:0102388">
    <property type="term" value="F:UDP-N,N'-diacetylbacillosamine 2-epimerase activity"/>
    <property type="evidence" value="ECO:0007669"/>
    <property type="project" value="UniProtKB-EC"/>
</dbReference>
<gene>
    <name evidence="3" type="ORF">HDF08_000792</name>
</gene>
<evidence type="ECO:0000313" key="4">
    <source>
        <dbReference type="Proteomes" id="UP000564385"/>
    </source>
</evidence>
<feature type="domain" description="UDP-N-acetylglucosamine 2-epimerase" evidence="2">
    <location>
        <begin position="24"/>
        <end position="236"/>
    </location>
</feature>
<dbReference type="EC" id="5.1.3.14" evidence="3"/>
<dbReference type="GO" id="GO:0008761">
    <property type="term" value="F:UDP-N-acetylglucosamine 2-epimerase activity"/>
    <property type="evidence" value="ECO:0007669"/>
    <property type="project" value="UniProtKB-EC"/>
</dbReference>
<feature type="compositionally biased region" description="Low complexity" evidence="1">
    <location>
        <begin position="241"/>
        <end position="266"/>
    </location>
</feature>
<dbReference type="NCBIfam" id="TIGR03568">
    <property type="entry name" value="NeuC_NnaA"/>
    <property type="match status" value="1"/>
</dbReference>
<dbReference type="InterPro" id="IPR020004">
    <property type="entry name" value="UDP-GlcNAc_Epase"/>
</dbReference>
<dbReference type="AlphaFoldDB" id="A0A852VEQ7"/>
<keyword evidence="3" id="KW-0378">Hydrolase</keyword>
<keyword evidence="3" id="KW-0413">Isomerase</keyword>
<dbReference type="Proteomes" id="UP000564385">
    <property type="component" value="Unassembled WGS sequence"/>
</dbReference>
<name>A0A852VEQ7_9BACT</name>
<dbReference type="SUPFAM" id="SSF53756">
    <property type="entry name" value="UDP-Glycosyltransferase/glycogen phosphorylase"/>
    <property type="match status" value="1"/>
</dbReference>
<evidence type="ECO:0000259" key="2">
    <source>
        <dbReference type="Pfam" id="PF02350"/>
    </source>
</evidence>
<evidence type="ECO:0000313" key="3">
    <source>
        <dbReference type="EMBL" id="NYF88725.1"/>
    </source>
</evidence>
<dbReference type="InterPro" id="IPR003331">
    <property type="entry name" value="UDP_GlcNAc_Epimerase_2_dom"/>
</dbReference>
<proteinExistence type="predicted"/>
<feature type="region of interest" description="Disordered" evidence="1">
    <location>
        <begin position="238"/>
        <end position="266"/>
    </location>
</feature>
<sequence length="432" mass="46996">MKRTIAVVTSSRADYSHLYWPLKDLAAHAGVDLKLIVLAAHLSPQFGSTVEEIERDGLPIAARIECLLSSDTGVGMAKTLGLAVLGLADALAQIKPDLLLLIADRYEMLAPASVALTLRIPIAHIEGGEISEGAIDDAVRNALTKLAHLHFTSTHAARARVIAMGEEPWRVHRAGAPSLDHLRRSTLLTRAQLEAALDLPLTGPITVVAYHPVTLLPNHTAEAEALFNALEHLALEKQTKHTQQTQQGQETQRTQQDQQTRQSQPTQSQILFCYPNADAGSYAIMDCIHAFCLRHPNARLFVNLPAITYWSLLREATLLLGNSSSGIMEAASFHLPVVNLGLRQHGRERGPNILDATIPPEDPDPTPILHQIAKATNPTFRQSLLAHENLYGDGHASSRIVEVLTSTPLEGLLHKRAQPVSAIVETVEAVPK</sequence>
<comment type="caution">
    <text evidence="3">The sequence shown here is derived from an EMBL/GenBank/DDBJ whole genome shotgun (WGS) entry which is preliminary data.</text>
</comment>
<evidence type="ECO:0000256" key="1">
    <source>
        <dbReference type="SAM" id="MobiDB-lite"/>
    </source>
</evidence>
<dbReference type="Pfam" id="PF02350">
    <property type="entry name" value="Epimerase_2"/>
    <property type="match status" value="2"/>
</dbReference>
<dbReference type="Gene3D" id="3.40.50.2000">
    <property type="entry name" value="Glycogen Phosphorylase B"/>
    <property type="match status" value="2"/>
</dbReference>
<protein>
    <submittedName>
        <fullName evidence="3">UDP-N-acetylglucosamine 2-epimerase (Non-hydrolyzing)/GDP/UDP-N,N'-diacetylbacillosamine 2-epimerase (Hydrolyzing)</fullName>
        <ecNumber evidence="3">3.2.1.184</ecNumber>
        <ecNumber evidence="3">5.1.3.14</ecNumber>
    </submittedName>
</protein>
<dbReference type="EMBL" id="JACCCU010000001">
    <property type="protein sequence ID" value="NYF88725.1"/>
    <property type="molecule type" value="Genomic_DNA"/>
</dbReference>
<feature type="domain" description="UDP-N-acetylglucosamine 2-epimerase" evidence="2">
    <location>
        <begin position="260"/>
        <end position="404"/>
    </location>
</feature>
<dbReference type="InterPro" id="IPR029767">
    <property type="entry name" value="WecB-like"/>
</dbReference>
<dbReference type="PANTHER" id="PTHR43174:SF3">
    <property type="entry name" value="UDP-N-ACETYLGLUCOSAMINE 2-EPIMERASE"/>
    <property type="match status" value="1"/>
</dbReference>
<accession>A0A852VEQ7</accession>
<organism evidence="3 4">
    <name type="scientific">Tunturiibacter lichenicola</name>
    <dbReference type="NCBI Taxonomy" id="2051959"/>
    <lineage>
        <taxon>Bacteria</taxon>
        <taxon>Pseudomonadati</taxon>
        <taxon>Acidobacteriota</taxon>
        <taxon>Terriglobia</taxon>
        <taxon>Terriglobales</taxon>
        <taxon>Acidobacteriaceae</taxon>
        <taxon>Tunturiibacter</taxon>
    </lineage>
</organism>